<dbReference type="SUPFAM" id="SSF51294">
    <property type="entry name" value="Hedgehog/intein (Hint) domain"/>
    <property type="match status" value="1"/>
</dbReference>
<feature type="region of interest" description="Disordered" evidence="1">
    <location>
        <begin position="2359"/>
        <end position="2378"/>
    </location>
</feature>
<proteinExistence type="predicted"/>
<dbReference type="InterPro" id="IPR050708">
    <property type="entry name" value="T6SS_VgrG/RHS"/>
</dbReference>
<dbReference type="InterPro" id="IPR000772">
    <property type="entry name" value="Ricin_B_lectin"/>
</dbReference>
<evidence type="ECO:0000259" key="3">
    <source>
        <dbReference type="SMART" id="SM00306"/>
    </source>
</evidence>
<keyword evidence="2" id="KW-0732">Signal</keyword>
<dbReference type="InterPro" id="IPR006530">
    <property type="entry name" value="YD"/>
</dbReference>
<dbReference type="EMBL" id="BAAARV010000021">
    <property type="protein sequence ID" value="GAA2341240.1"/>
    <property type="molecule type" value="Genomic_DNA"/>
</dbReference>
<reference evidence="5 6" key="1">
    <citation type="journal article" date="2019" name="Int. J. Syst. Evol. Microbiol.">
        <title>The Global Catalogue of Microorganisms (GCM) 10K type strain sequencing project: providing services to taxonomists for standard genome sequencing and annotation.</title>
        <authorList>
            <consortium name="The Broad Institute Genomics Platform"/>
            <consortium name="The Broad Institute Genome Sequencing Center for Infectious Disease"/>
            <person name="Wu L."/>
            <person name="Ma J."/>
        </authorList>
    </citation>
    <scope>NUCLEOTIDE SEQUENCE [LARGE SCALE GENOMIC DNA]</scope>
    <source>
        <strain evidence="5 6">JCM 3272</strain>
    </source>
</reference>
<dbReference type="PANTHER" id="PTHR32305:SF17">
    <property type="entry name" value="TRNA NUCLEASE WAPA"/>
    <property type="match status" value="1"/>
</dbReference>
<evidence type="ECO:0000313" key="5">
    <source>
        <dbReference type="EMBL" id="GAA2341240.1"/>
    </source>
</evidence>
<dbReference type="Gene3D" id="2.170.16.10">
    <property type="entry name" value="Hedgehog/Intein (Hint) domain"/>
    <property type="match status" value="1"/>
</dbReference>
<dbReference type="Pfam" id="PF07591">
    <property type="entry name" value="PT-HINT"/>
    <property type="match status" value="1"/>
</dbReference>
<dbReference type="InterPro" id="IPR022385">
    <property type="entry name" value="Rhs_assc_core"/>
</dbReference>
<organism evidence="5 6">
    <name type="scientific">Dactylosporangium salmoneum</name>
    <dbReference type="NCBI Taxonomy" id="53361"/>
    <lineage>
        <taxon>Bacteria</taxon>
        <taxon>Bacillati</taxon>
        <taxon>Actinomycetota</taxon>
        <taxon>Actinomycetes</taxon>
        <taxon>Micromonosporales</taxon>
        <taxon>Micromonosporaceae</taxon>
        <taxon>Dactylosporangium</taxon>
    </lineage>
</organism>
<evidence type="ECO:0000313" key="6">
    <source>
        <dbReference type="Proteomes" id="UP001501444"/>
    </source>
</evidence>
<evidence type="ECO:0008006" key="7">
    <source>
        <dbReference type="Google" id="ProtNLM"/>
    </source>
</evidence>
<sequence length="2518" mass="267182">MSVRSLLHAGCSGRLAVIATGAVASFVVSMAVNVPAHAAPNPADGKAAAAPDTSTPVSEIAVKAPTKSDSADATLKPVPAAAWPLAGTADSTLSAEAIAPGGLPVEVLIDGSGDNAPRTQGEIRAAGAAVPMRVAVADQAATQAAGVHGVLLQVSRADGEASLAKAGLSINYSKFATAYGANYGARLQLVSLPSCVLNTPSLPECQTQTPIMSTNDPATQTVTAQTLTVGAEPMVMALSTPSNGSSAEANWTATDLSPAYSWASGTGGGAFTLSYPIQAPASLGGPAPQLALAYSSGSVDAKTASKTGQSSVVGEGWDLTGGGYVERAFRMCADDGSTTADACWFSAEEVTLVLGGRSVKLIKDANGWHAIQDDKLKIEDLTDSSAAHNSAQNGEYWKVTTQDGTQYYFGKMHRYVGDTAGGAKGTGSVLSEPVIGNQAADPCHGNPNSWCFQTYRWNLDYVVDPRGNSMTYFYDILIARYGFLNNLQALDIDLSSRLNRIEYGTRAGSEATGAAPMQVVFDYAERCFNNCSWPSSGYADTPTDLYCDLTATSCPNATAPVHFTRYRLAAIRTQVYTGSTYRNVDRWNLDQTFLTSGDSNGDGHDDTAPNLALSGLVHTGFAANGVTAQTEPAVTFGYINKANRTDWSAAAGTAPFIHWRLSQINNGVGGQTLVHYLDPDCVNGGLKINGDSNPFRCFPQYIKPPSAPAGFAYFNKYVVDSVTERDLTGGSPDEVTSYAYSTDGSSDTALWAHDDVDMANIAQTSWGDWRGYPTVTTTHGTVAGQQTVTKVVYHRGLTGDAKKSGDDTQVLYGVRPAFTLEPLQSGAGNPVGLAGGGTAGTGAPCVDILNAVNADGTALQAYPCNGLWQQQWVRRMDSSGRPTLQNPASTKCVDIKGGGTANGTQVWLYTCNNTAAQVWMRQPDGQLKNPATGRCLDVSGSPTQPGHTMQIWDCAGSWHQVYMPTAKNELVITQAVRCTGLSGTADGSGLQSQVCGMPDTTANQTWQLQRDGSIVNPGTAKCMTVQNSGTANNTPVVVSTCNQSASQQWTAQTDGTLRNPNSGRCLDAEGDNGLYIYDCSARLSQLWLGRSQDNSAFTSQTRVSYTLDNGAVSSLTSHRYSNWVTASRAAFANPAATLNSQMARETFTKAATWIAATSSWLWTETDTTYDTYGDPTDVKDWGELGNPADDACTRTDYARNTAAYLVSYPAQVVTTDCAATPQGANFLSGSQFLYDSGTSVGGSPTQGLVTQSNAMADVTGTNITWAKQGRTTYDQYGRVQDTFDALEHKTMTRYTPSVGGPTTSLAVTNPLQQTRTTTIEPGHGVATAILDPNNQTTAAEYDPLGRLAKIWEPGRSTSLTPNVEYAYTLANTTPNVVTSKKLGPTGNVITTTTLYDGQLRTRQKQESAPQAKGGRTITDVQYDGRGLPWQQTTFWESATAPAASLAGFSNPNVKQQARIAYDGLERPIASGLYAADSLKWQTTVTYDGNSATLFPPSGGTPKRTTYDADGNAVEDRQFTSGSLTGPSQATTYQYDRLGRLVETIDSDGNQWTATYDRLGRRIGTTDPDKGATTSVYDAADRLTATTDARGITLAYSYDDLDRKTGLFEGTTSGQQRAAWQYDTVRKGALTRATRYVGGVTYAISVDDYDAIGQPLSISTTLPIAAGIPAGTYTATATYNVDGSVATTTYPAAGGLPSETVARTYDSTGRLLSLTGLETYVADTAYYGFGAMYQQVLGAAGKRVRRTATIDETTGRLTDSITETQNQVDPSAWDERLNESYTFDDIGDITAITERSNGSVVANECFKYDGMQELTEAWTVATASCPAAPSQGVIGGADPYWTSYQYRTATGNRISETKHASSGNTTRTYTYPTAGANSIRPHAISKVDSTGATISSDTYSYDNAGNVTTRAIAGGPNQALTWDAEGHLDTVTDSTGTTRYTYDADGERLVASDSQGTTVFLPGFDLRTHGSTTTVTRYYADLAVRTSVTALSWMSIDHHGTGTLAIDSVSLAATRRRLDPYGNPRSNVAVAWPSDRGFLNGTQDSTGLTHLGAREYEPTTGRFISVDPLLDVTDPLAIGGYGYSDNNPVTKSDPTGLYTDSIAGPIVSMINVVKAIARAAINTLKRVAASKGGIAKAASRLLYNATNMAAKAAKTAVTATSDAAVGVAKAGVNLLKSVAADPLGTVDRLLGGGTNSSFAEINRTDLAAADAAKARAESAKSEALVEQDRGTAGLGAKETTSDGSKPRTQPVSAGGSEASQEDECEHSFDPDTAILLADGRTRAIKDVQVNDTVLAVDHNGVAEPKPVVALHVNIDVEMANVEVEDSAGHAAVLQTTDNHPFWSDSRNTWIEAKDLLPSERLRSTGGDDPVRVRSVAHHSGPREMRDLTVADDHTYFVLAGSTPVLVHNCSNRKHDKARGAEGVRVITEDLVRWGIQSRDIWSEAWNNGFKIDTPTGVREVDIALRLDDGSLLLLEVKTGKSNYTRDQRDKDEWLFNTYGFRTIVVRSPTECPICFPRFP</sequence>
<dbReference type="InterPro" id="IPR030934">
    <property type="entry name" value="Intein_C"/>
</dbReference>
<feature type="domain" description="Hint" evidence="3">
    <location>
        <begin position="2264"/>
        <end position="2364"/>
    </location>
</feature>
<dbReference type="Pfam" id="PF00652">
    <property type="entry name" value="Ricin_B_lectin"/>
    <property type="match status" value="1"/>
</dbReference>
<feature type="chain" id="PRO_5046844725" description="RHS repeat-associated protein" evidence="2">
    <location>
        <begin position="39"/>
        <end position="2518"/>
    </location>
</feature>
<accession>A0ABN3FZW7</accession>
<dbReference type="InterPro" id="IPR035992">
    <property type="entry name" value="Ricin_B-like_lectins"/>
</dbReference>
<dbReference type="CDD" id="cd00161">
    <property type="entry name" value="beta-trefoil_Ricin-like"/>
    <property type="match status" value="1"/>
</dbReference>
<dbReference type="PROSITE" id="PS50231">
    <property type="entry name" value="RICIN_B_LECTIN"/>
    <property type="match status" value="2"/>
</dbReference>
<dbReference type="PROSITE" id="PS50818">
    <property type="entry name" value="INTEIN_C_TER"/>
    <property type="match status" value="1"/>
</dbReference>
<dbReference type="NCBIfam" id="TIGR01443">
    <property type="entry name" value="intein_Cterm"/>
    <property type="match status" value="1"/>
</dbReference>
<dbReference type="NCBIfam" id="TIGR01643">
    <property type="entry name" value="YD_repeat_2x"/>
    <property type="match status" value="4"/>
</dbReference>
<dbReference type="SMART" id="SM00458">
    <property type="entry name" value="RICIN"/>
    <property type="match status" value="2"/>
</dbReference>
<dbReference type="InterPro" id="IPR003587">
    <property type="entry name" value="Hint_dom_N"/>
</dbReference>
<dbReference type="NCBIfam" id="TIGR03696">
    <property type="entry name" value="Rhs_assc_core"/>
    <property type="match status" value="1"/>
</dbReference>
<dbReference type="PANTHER" id="PTHR32305">
    <property type="match status" value="1"/>
</dbReference>
<feature type="region of interest" description="Disordered" evidence="1">
    <location>
        <begin position="2216"/>
        <end position="2265"/>
    </location>
</feature>
<dbReference type="Proteomes" id="UP001501444">
    <property type="component" value="Unassembled WGS sequence"/>
</dbReference>
<feature type="signal peptide" evidence="2">
    <location>
        <begin position="1"/>
        <end position="38"/>
    </location>
</feature>
<dbReference type="Pfam" id="PF05593">
    <property type="entry name" value="RHS_repeat"/>
    <property type="match status" value="2"/>
</dbReference>
<dbReference type="Gene3D" id="2.80.10.50">
    <property type="match status" value="2"/>
</dbReference>
<evidence type="ECO:0000259" key="4">
    <source>
        <dbReference type="SMART" id="SM00458"/>
    </source>
</evidence>
<feature type="domain" description="Ricin B lectin" evidence="4">
    <location>
        <begin position="968"/>
        <end position="1090"/>
    </location>
</feature>
<evidence type="ECO:0000256" key="1">
    <source>
        <dbReference type="SAM" id="MobiDB-lite"/>
    </source>
</evidence>
<feature type="domain" description="Ricin B lectin" evidence="4">
    <location>
        <begin position="829"/>
        <end position="961"/>
    </location>
</feature>
<name>A0ABN3FZW7_9ACTN</name>
<dbReference type="SUPFAM" id="SSF50370">
    <property type="entry name" value="Ricin B-like lectins"/>
    <property type="match status" value="2"/>
</dbReference>
<protein>
    <recommendedName>
        <fullName evidence="7">RHS repeat-associated protein</fullName>
    </recommendedName>
</protein>
<dbReference type="Pfam" id="PF14200">
    <property type="entry name" value="RicinB_lectin_2"/>
    <property type="match status" value="1"/>
</dbReference>
<gene>
    <name evidence="5" type="ORF">GCM10010170_024560</name>
</gene>
<dbReference type="SMART" id="SM00306">
    <property type="entry name" value="HintN"/>
    <property type="match status" value="1"/>
</dbReference>
<feature type="compositionally biased region" description="Polar residues" evidence="1">
    <location>
        <begin position="2240"/>
        <end position="2250"/>
    </location>
</feature>
<dbReference type="InterPro" id="IPR031325">
    <property type="entry name" value="RHS_repeat"/>
</dbReference>
<comment type="caution">
    <text evidence="5">The sequence shown here is derived from an EMBL/GenBank/DDBJ whole genome shotgun (WGS) entry which is preliminary data.</text>
</comment>
<dbReference type="Gene3D" id="2.180.10.10">
    <property type="entry name" value="RHS repeat-associated core"/>
    <property type="match status" value="1"/>
</dbReference>
<dbReference type="InterPro" id="IPR036844">
    <property type="entry name" value="Hint_dom_sf"/>
</dbReference>
<evidence type="ECO:0000256" key="2">
    <source>
        <dbReference type="SAM" id="SignalP"/>
    </source>
</evidence>
<keyword evidence="6" id="KW-1185">Reference proteome</keyword>
<dbReference type="CDD" id="cd00081">
    <property type="entry name" value="Hint"/>
    <property type="match status" value="1"/>
</dbReference>